<dbReference type="InterPro" id="IPR036390">
    <property type="entry name" value="WH_DNA-bd_sf"/>
</dbReference>
<dbReference type="InterPro" id="IPR036388">
    <property type="entry name" value="WH-like_DNA-bd_sf"/>
</dbReference>
<dbReference type="SUPFAM" id="SSF46785">
    <property type="entry name" value="Winged helix' DNA-binding domain"/>
    <property type="match status" value="1"/>
</dbReference>
<dbReference type="Proteomes" id="UP000197692">
    <property type="component" value="Unassembled WGS sequence"/>
</dbReference>
<dbReference type="AlphaFoldDB" id="A0A854NGT2"/>
<dbReference type="Gene3D" id="1.10.10.10">
    <property type="entry name" value="Winged helix-like DNA-binding domain superfamily/Winged helix DNA-binding domain"/>
    <property type="match status" value="1"/>
</dbReference>
<proteinExistence type="predicted"/>
<reference evidence="3" key="1">
    <citation type="submission" date="2016-02" db="EMBL/GenBank/DDBJ databases">
        <title>Genomic analyses of a collection of pathogenic Corynebacterium diphtheriae.</title>
        <authorList>
            <person name="Sangal V."/>
            <person name="Titov L."/>
        </authorList>
    </citation>
    <scope>NUCLEOTIDE SEQUENCE [LARGE SCALE GENOMIC DNA]</scope>
    <source>
        <strain evidence="3">1438</strain>
    </source>
</reference>
<dbReference type="SMR" id="A0A854NGT2"/>
<dbReference type="EMBL" id="LSZF01000026">
    <property type="protein sequence ID" value="OWM34552.1"/>
    <property type="molecule type" value="Genomic_DNA"/>
</dbReference>
<accession>A0A854NGT2</accession>
<evidence type="ECO:0000256" key="1">
    <source>
        <dbReference type="SAM" id="MobiDB-lite"/>
    </source>
</evidence>
<gene>
    <name evidence="2" type="ORF">AY602_07680</name>
</gene>
<organism evidence="2 3">
    <name type="scientific">Corynebacterium diphtheriae bv. mitis</name>
    <dbReference type="NCBI Taxonomy" id="1806053"/>
    <lineage>
        <taxon>Bacteria</taxon>
        <taxon>Bacillati</taxon>
        <taxon>Actinomycetota</taxon>
        <taxon>Actinomycetes</taxon>
        <taxon>Mycobacteriales</taxon>
        <taxon>Corynebacteriaceae</taxon>
        <taxon>Corynebacterium</taxon>
    </lineage>
</organism>
<evidence type="ECO:0000313" key="2">
    <source>
        <dbReference type="EMBL" id="OWM34552.1"/>
    </source>
</evidence>
<feature type="region of interest" description="Disordered" evidence="1">
    <location>
        <begin position="1"/>
        <end position="36"/>
    </location>
</feature>
<comment type="caution">
    <text evidence="2">The sequence shown here is derived from an EMBL/GenBank/DDBJ whole genome shotgun (WGS) entry which is preliminary data.</text>
</comment>
<protein>
    <submittedName>
        <fullName evidence="2">Plasmid replication protein</fullName>
    </submittedName>
</protein>
<sequence length="123" mass="13307">MSSVTAPRLDRATMGRKGGQKAAERWKTDPESDYATAQRETLAAANKRGARQGTGTRGRVLAVYSQTLVDTGEVPTARQIAGEIGITKRMVNIHLKELRDAGLVEQGLRDIWACGRNLGGFPV</sequence>
<name>A0A854NGT2_CORDP</name>
<dbReference type="RefSeq" id="WP_010934235.1">
    <property type="nucleotide sequence ID" value="NZ_LSZF01000026.1"/>
</dbReference>
<evidence type="ECO:0000313" key="3">
    <source>
        <dbReference type="Proteomes" id="UP000197692"/>
    </source>
</evidence>